<comment type="caution">
    <text evidence="2">The sequence shown here is derived from an EMBL/GenBank/DDBJ whole genome shotgun (WGS) entry which is preliminary data.</text>
</comment>
<accession>A0A9W9KD02</accession>
<dbReference type="Proteomes" id="UP001141434">
    <property type="component" value="Unassembled WGS sequence"/>
</dbReference>
<reference evidence="2" key="1">
    <citation type="submission" date="2022-11" db="EMBL/GenBank/DDBJ databases">
        <authorList>
            <person name="Petersen C."/>
        </authorList>
    </citation>
    <scope>NUCLEOTIDE SEQUENCE</scope>
    <source>
        <strain evidence="2">IBT 34128</strain>
    </source>
</reference>
<feature type="compositionally biased region" description="Basic residues" evidence="1">
    <location>
        <begin position="1"/>
        <end position="10"/>
    </location>
</feature>
<feature type="region of interest" description="Disordered" evidence="1">
    <location>
        <begin position="89"/>
        <end position="124"/>
    </location>
</feature>
<dbReference type="GeneID" id="81393806"/>
<dbReference type="OrthoDB" id="5597489at2759"/>
<protein>
    <submittedName>
        <fullName evidence="2">Uncharacterized protein</fullName>
    </submittedName>
</protein>
<reference evidence="2" key="2">
    <citation type="journal article" date="2023" name="IMA Fungus">
        <title>Comparative genomic study of the Penicillium genus elucidates a diverse pangenome and 15 lateral gene transfer events.</title>
        <authorList>
            <person name="Petersen C."/>
            <person name="Sorensen T."/>
            <person name="Nielsen M.R."/>
            <person name="Sondergaard T.E."/>
            <person name="Sorensen J.L."/>
            <person name="Fitzpatrick D.A."/>
            <person name="Frisvad J.C."/>
            <person name="Nielsen K.L."/>
        </authorList>
    </citation>
    <scope>NUCLEOTIDE SEQUENCE</scope>
    <source>
        <strain evidence="2">IBT 34128</strain>
    </source>
</reference>
<name>A0A9W9KD02_9EURO</name>
<evidence type="ECO:0000313" key="3">
    <source>
        <dbReference type="Proteomes" id="UP001141434"/>
    </source>
</evidence>
<dbReference type="RefSeq" id="XP_056512665.1">
    <property type="nucleotide sequence ID" value="XM_056654638.1"/>
</dbReference>
<evidence type="ECO:0000256" key="1">
    <source>
        <dbReference type="SAM" id="MobiDB-lite"/>
    </source>
</evidence>
<dbReference type="PANTHER" id="PTHR37846:SF1">
    <property type="entry name" value="DEACETYLASE-LIKE PROTEIN"/>
    <property type="match status" value="1"/>
</dbReference>
<feature type="region of interest" description="Disordered" evidence="1">
    <location>
        <begin position="1"/>
        <end position="39"/>
    </location>
</feature>
<feature type="compositionally biased region" description="Low complexity" evidence="1">
    <location>
        <begin position="89"/>
        <end position="119"/>
    </location>
</feature>
<gene>
    <name evidence="2" type="ORF">NUU61_004056</name>
</gene>
<evidence type="ECO:0000313" key="2">
    <source>
        <dbReference type="EMBL" id="KAJ5101834.1"/>
    </source>
</evidence>
<dbReference type="EMBL" id="JAPMSZ010000005">
    <property type="protein sequence ID" value="KAJ5101834.1"/>
    <property type="molecule type" value="Genomic_DNA"/>
</dbReference>
<sequence length="303" mass="32279">MEPRNRKQRRTAAASSAEADIPLSHPPRRDTNTPSTKTLYDIIADRQKELLGQDNGPSIASAAAADKDAVSAAPRGTRFVTVDVSGAVVDVDGTSSNGDENTYTTDDNNTDNTDNNSNADHTDDKPLPPFLDTILLSIPLTTLHLTLAYLAAHQYAEKTDARQLLKDSLTITLPPPNLPRTPGPRPHRVLADPSATAQSRQFKGSTTPGFLCLFLIRAVSATPTRLAADAAHARFFARGGLARGAADHHHEWRPVLRGHEEGAGGRHAVDLVYFGDVVWGGGAGCVGAVGLGGLVDEVWDFLS</sequence>
<organism evidence="2 3">
    <name type="scientific">Penicillium alfredii</name>
    <dbReference type="NCBI Taxonomy" id="1506179"/>
    <lineage>
        <taxon>Eukaryota</taxon>
        <taxon>Fungi</taxon>
        <taxon>Dikarya</taxon>
        <taxon>Ascomycota</taxon>
        <taxon>Pezizomycotina</taxon>
        <taxon>Eurotiomycetes</taxon>
        <taxon>Eurotiomycetidae</taxon>
        <taxon>Eurotiales</taxon>
        <taxon>Aspergillaceae</taxon>
        <taxon>Penicillium</taxon>
    </lineage>
</organism>
<proteinExistence type="predicted"/>
<dbReference type="PANTHER" id="PTHR37846">
    <property type="entry name" value="YALI0B21296P"/>
    <property type="match status" value="1"/>
</dbReference>
<dbReference type="AlphaFoldDB" id="A0A9W9KD02"/>
<keyword evidence="3" id="KW-1185">Reference proteome</keyword>